<dbReference type="PANTHER" id="PTHR11669">
    <property type="entry name" value="REPLICATION FACTOR C / DNA POLYMERASE III GAMMA-TAU SUBUNIT"/>
    <property type="match status" value="1"/>
</dbReference>
<dbReference type="GO" id="GO:0003887">
    <property type="term" value="F:DNA-directed DNA polymerase activity"/>
    <property type="evidence" value="ECO:0007669"/>
    <property type="project" value="InterPro"/>
</dbReference>
<dbReference type="EMBL" id="CP021434">
    <property type="protein sequence ID" value="ARU60948.1"/>
    <property type="molecule type" value="Genomic_DNA"/>
</dbReference>
<dbReference type="Proteomes" id="UP000195437">
    <property type="component" value="Chromosome"/>
</dbReference>
<organism evidence="1 2">
    <name type="scientific">Tumebacillus avium</name>
    <dbReference type="NCBI Taxonomy" id="1903704"/>
    <lineage>
        <taxon>Bacteria</taxon>
        <taxon>Bacillati</taxon>
        <taxon>Bacillota</taxon>
        <taxon>Bacilli</taxon>
        <taxon>Bacillales</taxon>
        <taxon>Alicyclobacillaceae</taxon>
        <taxon>Tumebacillus</taxon>
    </lineage>
</organism>
<accession>A0A1Y0IKC1</accession>
<evidence type="ECO:0000313" key="2">
    <source>
        <dbReference type="Proteomes" id="UP000195437"/>
    </source>
</evidence>
<dbReference type="FunFam" id="3.40.50.300:FF:001255">
    <property type="entry name" value="DNA polymerase III subunit delta"/>
    <property type="match status" value="1"/>
</dbReference>
<dbReference type="Pfam" id="PF13177">
    <property type="entry name" value="DNA_pol3_delta2"/>
    <property type="match status" value="1"/>
</dbReference>
<evidence type="ECO:0000313" key="1">
    <source>
        <dbReference type="EMBL" id="ARU60948.1"/>
    </source>
</evidence>
<gene>
    <name evidence="1" type="ORF">CBW65_07515</name>
</gene>
<dbReference type="GO" id="GO:0008408">
    <property type="term" value="F:3'-5' exonuclease activity"/>
    <property type="evidence" value="ECO:0007669"/>
    <property type="project" value="InterPro"/>
</dbReference>
<reference evidence="2" key="1">
    <citation type="submission" date="2017-05" db="EMBL/GenBank/DDBJ databases">
        <authorList>
            <person name="Sung H."/>
        </authorList>
    </citation>
    <scope>NUCLEOTIDE SEQUENCE [LARGE SCALE GENOMIC DNA]</scope>
    <source>
        <strain evidence="2">AR23208</strain>
    </source>
</reference>
<dbReference type="Gene3D" id="3.40.50.300">
    <property type="entry name" value="P-loop containing nucleotide triphosphate hydrolases"/>
    <property type="match status" value="1"/>
</dbReference>
<keyword evidence="2" id="KW-1185">Reference proteome</keyword>
<dbReference type="InterPro" id="IPR050238">
    <property type="entry name" value="DNA_Rep/Repair_Clamp_Loader"/>
</dbReference>
<proteinExistence type="predicted"/>
<dbReference type="InterPro" id="IPR027417">
    <property type="entry name" value="P-loop_NTPase"/>
</dbReference>
<dbReference type="GO" id="GO:0006261">
    <property type="term" value="P:DNA-templated DNA replication"/>
    <property type="evidence" value="ECO:0007669"/>
    <property type="project" value="TreeGrafter"/>
</dbReference>
<dbReference type="SUPFAM" id="SSF52540">
    <property type="entry name" value="P-loop containing nucleoside triphosphate hydrolases"/>
    <property type="match status" value="1"/>
</dbReference>
<protein>
    <submittedName>
        <fullName evidence="1">DNA polymerase III subunit delta</fullName>
    </submittedName>
</protein>
<dbReference type="PANTHER" id="PTHR11669:SF8">
    <property type="entry name" value="DNA POLYMERASE III SUBUNIT DELTA"/>
    <property type="match status" value="1"/>
</dbReference>
<dbReference type="KEGG" id="tum:CBW65_07515"/>
<dbReference type="NCBIfam" id="TIGR00678">
    <property type="entry name" value="holB"/>
    <property type="match status" value="1"/>
</dbReference>
<dbReference type="AlphaFoldDB" id="A0A1Y0IKC1"/>
<dbReference type="InterPro" id="IPR004622">
    <property type="entry name" value="DNA_pol_HolB"/>
</dbReference>
<name>A0A1Y0IKC1_9BACL</name>
<sequence>MSAMTWPVPGPVADMLSRSLANGRMAHAYLFLGAEGSGQAETANYFGKAILCESKGERPCGDCIQCRRFESGNHPDLIVMEPDGNAIKIAQVRELQKAFSLKSMEGASKVYIIHQADKMTVEAANSLLKFLEEPTTPVVAVLLAESKTKLLPTIISRCQVIQFPRRPVGVVAEQLQGEGFPASRARFLAYVKQSLGAAKELAAEERFAEILTLVVQLTEEVAARRNNALFTLQEKVFKQNWQSHEIDALLDALSWWYRDVLHVRLGMESQVAADAHLERYRQQAMSIAPEQVLSMIDTILKTKKRLQSNANVQLSLEHMILQLQEG</sequence>
<dbReference type="Gene3D" id="1.20.272.10">
    <property type="match status" value="1"/>
</dbReference>